<evidence type="ECO:0000256" key="8">
    <source>
        <dbReference type="ARBA" id="ARBA00022989"/>
    </source>
</evidence>
<keyword evidence="8" id="KW-1133">Transmembrane helix</keyword>
<dbReference type="GO" id="GO:0050660">
    <property type="term" value="F:flavin adenine dinucleotide binding"/>
    <property type="evidence" value="ECO:0007669"/>
    <property type="project" value="UniProtKB-UniRule"/>
</dbReference>
<comment type="function">
    <text evidence="14">This enzyme is required for electron transfer from NADP to cytochrome P450 in microsomes. It can also provide electron transfer to heme oxygenase and cytochrome B5. Involved in ergosterol biosynthesis.</text>
</comment>
<comment type="subcellular location">
    <subcellularLocation>
        <location evidence="14">Endoplasmic reticulum membrane</location>
        <topology evidence="14">Single-pass membrane protein</topology>
        <orientation evidence="14">Cytoplasmic side</orientation>
    </subcellularLocation>
    <subcellularLocation>
        <location evidence="14">Mitochondrion outer membrane</location>
        <topology evidence="14">Single-pass membrane protein</topology>
        <orientation evidence="14">Cytoplasmic side</orientation>
    </subcellularLocation>
    <subcellularLocation>
        <location evidence="14">Cell membrane</location>
        <topology evidence="14">Single-pass membrane protein</topology>
        <orientation evidence="14">Cytoplasmic side</orientation>
    </subcellularLocation>
</comment>
<dbReference type="CDD" id="cd06204">
    <property type="entry name" value="CYPOR"/>
    <property type="match status" value="1"/>
</dbReference>
<evidence type="ECO:0000259" key="16">
    <source>
        <dbReference type="PROSITE" id="PS50902"/>
    </source>
</evidence>
<evidence type="ECO:0000256" key="6">
    <source>
        <dbReference type="ARBA" id="ARBA00022857"/>
    </source>
</evidence>
<keyword evidence="11 14" id="KW-0472">Membrane</keyword>
<dbReference type="GO" id="GO:0003958">
    <property type="term" value="F:NADPH-hemoprotein reductase activity"/>
    <property type="evidence" value="ECO:0007669"/>
    <property type="project" value="UniProtKB-UniRule"/>
</dbReference>
<keyword evidence="19" id="KW-1185">Reference proteome</keyword>
<keyword evidence="12 14" id="KW-1207">Sterol metabolism</keyword>
<evidence type="ECO:0000256" key="4">
    <source>
        <dbReference type="ARBA" id="ARBA00022824"/>
    </source>
</evidence>
<evidence type="ECO:0000256" key="3">
    <source>
        <dbReference type="ARBA" id="ARBA00022692"/>
    </source>
</evidence>
<feature type="binding site" evidence="14">
    <location>
        <begin position="62"/>
        <end position="67"/>
    </location>
    <ligand>
        <name>FMN</name>
        <dbReference type="ChEBI" id="CHEBI:58210"/>
    </ligand>
</feature>
<dbReference type="PROSITE" id="PS51384">
    <property type="entry name" value="FAD_FR"/>
    <property type="match status" value="1"/>
</dbReference>
<feature type="binding site" evidence="14">
    <location>
        <begin position="446"/>
        <end position="449"/>
    </location>
    <ligand>
        <name>FAD</name>
        <dbReference type="ChEBI" id="CHEBI:57692"/>
    </ligand>
</feature>
<comment type="caution">
    <text evidence="14">Lacks conserved residue(s) required for the propagation of feature annotation.</text>
</comment>
<keyword evidence="6 14" id="KW-0521">NADP</keyword>
<feature type="binding site" evidence="14">
    <location>
        <begin position="464"/>
        <end position="466"/>
    </location>
    <ligand>
        <name>FAD</name>
        <dbReference type="ChEBI" id="CHEBI:57692"/>
    </ligand>
</feature>
<evidence type="ECO:0000313" key="19">
    <source>
        <dbReference type="Proteomes" id="UP001214603"/>
    </source>
</evidence>
<feature type="binding site" evidence="14">
    <location>
        <position position="712"/>
    </location>
    <ligand>
        <name>FAD</name>
        <dbReference type="ChEBI" id="CHEBI:57692"/>
    </ligand>
</feature>
<dbReference type="GO" id="GO:0005789">
    <property type="term" value="C:endoplasmic reticulum membrane"/>
    <property type="evidence" value="ECO:0007669"/>
    <property type="project" value="UniProtKB-SubCell"/>
</dbReference>
<sequence>MPGIYAVAAAVLVGVLTLYFLRGLIFSGGESKQDESGALQDESNFVQRMADQKKRLVVFFGSQTGTAEEYAIRIAREAKERYGVGVLVLDLQDEEMDKLDQLPEDSVAIFVMATYGEGEPTDNAVEFMEFLRSPDVAFSENSTLGNLHYIALGLGNKTYEMYNETIKQLDERMQELGAHRLGSVGMCDDDASIEEDYLAWKDPVFEQLANHMNLEEGNTGEVSDFMVTEVADVADPARVYLGEHHPRALSGVKGSHDARNPYPAPVMRTNELFSEGIASRSCVHMEFDIKGSGVTYQHGDHVAVWPVNPEPQVERMLAVLGLLEKRDTVVNIKSLDPALAKVPFPQPTTYEAILRYYLDVNADASRQALINFLPYAPNPTAREQLERLSQDKEVFQSSVSEYGYKLGQVLQLVAGDSIRDEDIASSTAWAIPFDRVITSVSRLSPRYYSISSSPKLSPDRIHVTVVVLRYTPPKAGSDVFGLASNFISSVKMTQNNETPGLEDPRHGTPEYRLEGPRNAYRDEASSLYRVPIHVRRSTFRLPTSTKIPIIMVGPGTGVAPFRSFVQERVANALKAKEKLGEEALKDWADITLYYGCRRSNEDFLYKDEWPEYGKTLEGKFQLRVSLSREVFNEDGSKKYVQDLIWEDRQKIAEQILHQRAHMYICGEGKGMAQDVEHVLAKILAEAKGGDIDVGLAEVKLLKDRNRLALDVWS</sequence>
<evidence type="ECO:0000313" key="18">
    <source>
        <dbReference type="EMBL" id="WFD04634.1"/>
    </source>
</evidence>
<evidence type="ECO:0000256" key="1">
    <source>
        <dbReference type="ARBA" id="ARBA00022630"/>
    </source>
</evidence>
<dbReference type="EC" id="1.6.2.4" evidence="14 15"/>
<dbReference type="Pfam" id="PF00667">
    <property type="entry name" value="FAD_binding_1"/>
    <property type="match status" value="1"/>
</dbReference>
<feature type="binding site" evidence="14">
    <location>
        <begin position="113"/>
        <end position="116"/>
    </location>
    <ligand>
        <name>FMN</name>
        <dbReference type="ChEBI" id="CHEBI:58210"/>
    </ligand>
</feature>
<evidence type="ECO:0000256" key="10">
    <source>
        <dbReference type="ARBA" id="ARBA00023011"/>
    </source>
</evidence>
<evidence type="ECO:0000256" key="2">
    <source>
        <dbReference type="ARBA" id="ARBA00022643"/>
    </source>
</evidence>
<feature type="binding site" evidence="14">
    <location>
        <position position="674"/>
    </location>
    <ligand>
        <name>NADP(+)</name>
        <dbReference type="ChEBI" id="CHEBI:58349"/>
    </ligand>
</feature>
<dbReference type="PROSITE" id="PS50902">
    <property type="entry name" value="FLAVODOXIN_LIKE"/>
    <property type="match status" value="1"/>
</dbReference>
<dbReference type="SUPFAM" id="SSF52343">
    <property type="entry name" value="Ferredoxin reductase-like, C-terminal NADP-linked domain"/>
    <property type="match status" value="1"/>
</dbReference>
<feature type="binding site" evidence="14">
    <location>
        <position position="189"/>
    </location>
    <ligand>
        <name>FMN</name>
        <dbReference type="ChEBI" id="CHEBI:58210"/>
    </ligand>
</feature>
<keyword evidence="14" id="KW-0444">Lipid biosynthesis</keyword>
<keyword evidence="4 14" id="KW-0256">Endoplasmic reticulum</keyword>
<dbReference type="HAMAP" id="MF_03212">
    <property type="entry name" value="NCPR"/>
    <property type="match status" value="1"/>
</dbReference>
<feature type="binding site" evidence="14">
    <location>
        <begin position="154"/>
        <end position="163"/>
    </location>
    <ligand>
        <name>FMN</name>
        <dbReference type="ChEBI" id="CHEBI:58210"/>
    </ligand>
</feature>
<dbReference type="InterPro" id="IPR039261">
    <property type="entry name" value="FNR_nucleotide-bd"/>
</dbReference>
<name>A0AAF0E5G5_9BASI</name>
<accession>A0AAF0E5G5</accession>
<dbReference type="InterPro" id="IPR023173">
    <property type="entry name" value="NADPH_Cyt_P450_Rdtase_alpha"/>
</dbReference>
<dbReference type="InterPro" id="IPR003097">
    <property type="entry name" value="CysJ-like_FAD-binding"/>
</dbReference>
<evidence type="ECO:0000256" key="5">
    <source>
        <dbReference type="ARBA" id="ARBA00022827"/>
    </source>
</evidence>
<keyword evidence="3" id="KW-0812">Transmembrane</keyword>
<reference evidence="18" key="1">
    <citation type="submission" date="2023-03" db="EMBL/GenBank/DDBJ databases">
        <title>Mating type loci evolution in Malassezia.</title>
        <authorList>
            <person name="Coelho M.A."/>
        </authorList>
    </citation>
    <scope>NUCLEOTIDE SEQUENCE</scope>
    <source>
        <strain evidence="18">CBS 7876</strain>
    </source>
</reference>
<keyword evidence="10 14" id="KW-0756">Sterol biosynthesis</keyword>
<dbReference type="InterPro" id="IPR008254">
    <property type="entry name" value="Flavodoxin/NO_synth"/>
</dbReference>
<keyword evidence="14" id="KW-0443">Lipid metabolism</keyword>
<dbReference type="GO" id="GO:0005741">
    <property type="term" value="C:mitochondrial outer membrane"/>
    <property type="evidence" value="ECO:0007669"/>
    <property type="project" value="UniProtKB-SubCell"/>
</dbReference>
<dbReference type="GO" id="GO:0005829">
    <property type="term" value="C:cytosol"/>
    <property type="evidence" value="ECO:0007669"/>
    <property type="project" value="TreeGrafter"/>
</dbReference>
<keyword evidence="14" id="KW-1003">Cell membrane</keyword>
<dbReference type="GO" id="GO:0006696">
    <property type="term" value="P:ergosterol biosynthetic process"/>
    <property type="evidence" value="ECO:0007669"/>
    <property type="project" value="UniProtKB-UniRule"/>
</dbReference>
<evidence type="ECO:0000256" key="7">
    <source>
        <dbReference type="ARBA" id="ARBA00022955"/>
    </source>
</evidence>
<dbReference type="Gene3D" id="1.20.990.10">
    <property type="entry name" value="NADPH-cytochrome p450 Reductase, Chain A, domain 3"/>
    <property type="match status" value="1"/>
</dbReference>
<dbReference type="FunFam" id="3.40.50.80:FF:000018">
    <property type="entry name" value="NADPH--cytochrome P450 reductase"/>
    <property type="match status" value="1"/>
</dbReference>
<dbReference type="InterPro" id="IPR017938">
    <property type="entry name" value="Riboflavin_synthase-like_b-brl"/>
</dbReference>
<dbReference type="InterPro" id="IPR001433">
    <property type="entry name" value="OxRdtase_FAD/NAD-bd"/>
</dbReference>
<protein>
    <recommendedName>
        <fullName evidence="14 15">NADPH--cytochrome P450 reductase</fullName>
        <shortName evidence="14">CPR</shortName>
        <shortName evidence="14">P450R</shortName>
        <ecNumber evidence="14 15">1.6.2.4</ecNumber>
    </recommendedName>
</protein>
<dbReference type="FunFam" id="3.40.50.360:FF:000024">
    <property type="entry name" value="NADPH--cytochrome P450 reductase"/>
    <property type="match status" value="1"/>
</dbReference>
<dbReference type="InterPro" id="IPR029039">
    <property type="entry name" value="Flavoprotein-like_sf"/>
</dbReference>
<keyword evidence="14" id="KW-0496">Mitochondrion</keyword>
<keyword evidence="2 14" id="KW-0288">FMN</keyword>
<dbReference type="EMBL" id="CP119942">
    <property type="protein sequence ID" value="WFD04634.1"/>
    <property type="molecule type" value="Genomic_DNA"/>
</dbReference>
<evidence type="ECO:0000256" key="13">
    <source>
        <dbReference type="ARBA" id="ARBA00023221"/>
    </source>
</evidence>
<dbReference type="SUPFAM" id="SSF63380">
    <property type="entry name" value="Riboflavin synthase domain-like"/>
    <property type="match status" value="1"/>
</dbReference>
<keyword evidence="7 14" id="KW-0752">Steroid biosynthesis</keyword>
<comment type="catalytic activity">
    <reaction evidence="14 15">
        <text>2 oxidized [cytochrome P450] + NADPH = 2 reduced [cytochrome P450] + NADP(+) + H(+)</text>
        <dbReference type="Rhea" id="RHEA:24040"/>
        <dbReference type="Rhea" id="RHEA-COMP:14627"/>
        <dbReference type="Rhea" id="RHEA-COMP:14628"/>
        <dbReference type="ChEBI" id="CHEBI:15378"/>
        <dbReference type="ChEBI" id="CHEBI:55376"/>
        <dbReference type="ChEBI" id="CHEBI:57783"/>
        <dbReference type="ChEBI" id="CHEBI:58349"/>
        <dbReference type="ChEBI" id="CHEBI:60344"/>
        <dbReference type="EC" id="1.6.2.4"/>
    </reaction>
</comment>
<comment type="similarity">
    <text evidence="14 15">In the C-terminal section; belongs to the flavoprotein pyridine nucleotide cytochrome reductase family.</text>
</comment>
<feature type="binding site" evidence="14">
    <location>
        <begin position="627"/>
        <end position="628"/>
    </location>
    <ligand>
        <name>NADP(+)</name>
        <dbReference type="ChEBI" id="CHEBI:58349"/>
    </ligand>
</feature>
<evidence type="ECO:0000256" key="11">
    <source>
        <dbReference type="ARBA" id="ARBA00023136"/>
    </source>
</evidence>
<evidence type="ECO:0000256" key="14">
    <source>
        <dbReference type="HAMAP-Rule" id="MF_03212"/>
    </source>
</evidence>
<organism evidence="18 19">
    <name type="scientific">Malassezia obtusa</name>
    <dbReference type="NCBI Taxonomy" id="76774"/>
    <lineage>
        <taxon>Eukaryota</taxon>
        <taxon>Fungi</taxon>
        <taxon>Dikarya</taxon>
        <taxon>Basidiomycota</taxon>
        <taxon>Ustilaginomycotina</taxon>
        <taxon>Malasseziomycetes</taxon>
        <taxon>Malasseziales</taxon>
        <taxon>Malasseziaceae</taxon>
        <taxon>Malassezia</taxon>
    </lineage>
</organism>
<dbReference type="PRINTS" id="PR00371">
    <property type="entry name" value="FPNCR"/>
</dbReference>
<feature type="binding site" evidence="14">
    <location>
        <position position="280"/>
    </location>
    <ligand>
        <name>NADP(+)</name>
        <dbReference type="ChEBI" id="CHEBI:58349"/>
    </ligand>
</feature>
<dbReference type="Pfam" id="PF00175">
    <property type="entry name" value="NAD_binding_1"/>
    <property type="match status" value="1"/>
</dbReference>
<dbReference type="SUPFAM" id="SSF52218">
    <property type="entry name" value="Flavoproteins"/>
    <property type="match status" value="1"/>
</dbReference>
<dbReference type="PIRSF" id="PIRSF000208">
    <property type="entry name" value="P450R"/>
    <property type="match status" value="1"/>
</dbReference>
<dbReference type="PANTHER" id="PTHR19384:SF17">
    <property type="entry name" value="NADPH--CYTOCHROME P450 REDUCTASE"/>
    <property type="match status" value="1"/>
</dbReference>
<keyword evidence="5 14" id="KW-0274">FAD</keyword>
<evidence type="ECO:0000256" key="15">
    <source>
        <dbReference type="PIRNR" id="PIRNR000208"/>
    </source>
</evidence>
<keyword evidence="14" id="KW-1000">Mitochondrion outer membrane</keyword>
<keyword evidence="9 14" id="KW-0560">Oxidoreductase</keyword>
<dbReference type="InterPro" id="IPR001094">
    <property type="entry name" value="Flavdoxin-like"/>
</dbReference>
<feature type="domain" description="FAD-binding FR-type" evidence="17">
    <location>
        <begin position="259"/>
        <end position="523"/>
    </location>
</feature>
<comment type="similarity">
    <text evidence="14">In the N-terminal section; belongs to the flavodoxin family.</text>
</comment>
<keyword evidence="13 14" id="KW-0753">Steroid metabolism</keyword>
<dbReference type="Proteomes" id="UP001214603">
    <property type="component" value="Chromosome 9"/>
</dbReference>
<feature type="binding site" evidence="14">
    <location>
        <position position="470"/>
    </location>
    <ligand>
        <name>FAD</name>
        <dbReference type="ChEBI" id="CHEBI:57692"/>
    </ligand>
</feature>
<feature type="binding site" evidence="14">
    <location>
        <position position="556"/>
    </location>
    <ligand>
        <name>NADP(+)</name>
        <dbReference type="ChEBI" id="CHEBI:58349"/>
    </ligand>
</feature>
<dbReference type="Gene3D" id="2.40.30.10">
    <property type="entry name" value="Translation factors"/>
    <property type="match status" value="1"/>
</dbReference>
<dbReference type="Pfam" id="PF00258">
    <property type="entry name" value="Flavodoxin_1"/>
    <property type="match status" value="1"/>
</dbReference>
<proteinExistence type="inferred from homology"/>
<feature type="binding site" evidence="14">
    <location>
        <begin position="481"/>
        <end position="484"/>
    </location>
    <ligand>
        <name>FAD</name>
        <dbReference type="ChEBI" id="CHEBI:57692"/>
    </ligand>
</feature>
<evidence type="ECO:0000256" key="9">
    <source>
        <dbReference type="ARBA" id="ARBA00023002"/>
    </source>
</evidence>
<feature type="domain" description="Flavodoxin-like" evidence="16">
    <location>
        <begin position="56"/>
        <end position="205"/>
    </location>
</feature>
<evidence type="ECO:0000259" key="17">
    <source>
        <dbReference type="PROSITE" id="PS51384"/>
    </source>
</evidence>
<dbReference type="Gene3D" id="3.40.50.80">
    <property type="entry name" value="Nucleotide-binding domain of ferredoxin-NADP reductase (FNR) module"/>
    <property type="match status" value="1"/>
</dbReference>
<dbReference type="PANTHER" id="PTHR19384">
    <property type="entry name" value="NITRIC OXIDE SYNTHASE-RELATED"/>
    <property type="match status" value="1"/>
</dbReference>
<dbReference type="AlphaFoldDB" id="A0AAF0E5G5"/>
<gene>
    <name evidence="18" type="ORF">MOBT1_003348</name>
</gene>
<dbReference type="GO" id="GO:0050661">
    <property type="term" value="F:NADP binding"/>
    <property type="evidence" value="ECO:0007669"/>
    <property type="project" value="UniProtKB-UniRule"/>
</dbReference>
<comment type="cofactor">
    <cofactor evidence="14">
        <name>FMN</name>
        <dbReference type="ChEBI" id="CHEBI:58210"/>
    </cofactor>
    <text evidence="14">Binds 1 FMN per monomer.</text>
</comment>
<dbReference type="Gene3D" id="3.40.50.360">
    <property type="match status" value="1"/>
</dbReference>
<dbReference type="InterPro" id="IPR001709">
    <property type="entry name" value="Flavoprot_Pyr_Nucl_cyt_Rdtase"/>
</dbReference>
<evidence type="ECO:0000256" key="12">
    <source>
        <dbReference type="ARBA" id="ARBA00023166"/>
    </source>
</evidence>
<feature type="binding site" evidence="14">
    <location>
        <begin position="637"/>
        <end position="641"/>
    </location>
    <ligand>
        <name>NADP(+)</name>
        <dbReference type="ChEBI" id="CHEBI:58349"/>
    </ligand>
</feature>
<keyword evidence="1 14" id="KW-0285">Flavoprotein</keyword>
<comment type="similarity">
    <text evidence="14">Belongs to the NADPH--cytochrome P450 reductase family.</text>
</comment>
<comment type="cofactor">
    <cofactor evidence="14">
        <name>FAD</name>
        <dbReference type="ChEBI" id="CHEBI:57692"/>
    </cofactor>
    <text evidence="14">Binds 1 FAD per monomer.</text>
</comment>
<dbReference type="InterPro" id="IPR023208">
    <property type="entry name" value="P450R"/>
</dbReference>
<dbReference type="GO" id="GO:0010181">
    <property type="term" value="F:FMN binding"/>
    <property type="evidence" value="ECO:0007669"/>
    <property type="project" value="UniProtKB-UniRule"/>
</dbReference>
<dbReference type="GO" id="GO:0005886">
    <property type="term" value="C:plasma membrane"/>
    <property type="evidence" value="ECO:0007669"/>
    <property type="project" value="UniProtKB-SubCell"/>
</dbReference>
<dbReference type="InterPro" id="IPR017927">
    <property type="entry name" value="FAD-bd_FR_type"/>
</dbReference>
<dbReference type="PRINTS" id="PR00369">
    <property type="entry name" value="FLAVODOXIN"/>
</dbReference>